<evidence type="ECO:0000256" key="1">
    <source>
        <dbReference type="ARBA" id="ARBA00009986"/>
    </source>
</evidence>
<reference evidence="6 8" key="1">
    <citation type="journal article" date="2012" name="Nature">
        <title>Algal genomes reveal evolutionary mosaicism and the fate of nucleomorphs.</title>
        <authorList>
            <consortium name="DOE Joint Genome Institute"/>
            <person name="Curtis B.A."/>
            <person name="Tanifuji G."/>
            <person name="Burki F."/>
            <person name="Gruber A."/>
            <person name="Irimia M."/>
            <person name="Maruyama S."/>
            <person name="Arias M.C."/>
            <person name="Ball S.G."/>
            <person name="Gile G.H."/>
            <person name="Hirakawa Y."/>
            <person name="Hopkins J.F."/>
            <person name="Kuo A."/>
            <person name="Rensing S.A."/>
            <person name="Schmutz J."/>
            <person name="Symeonidi A."/>
            <person name="Elias M."/>
            <person name="Eveleigh R.J."/>
            <person name="Herman E.K."/>
            <person name="Klute M.J."/>
            <person name="Nakayama T."/>
            <person name="Obornik M."/>
            <person name="Reyes-Prieto A."/>
            <person name="Armbrust E.V."/>
            <person name="Aves S.J."/>
            <person name="Beiko R.G."/>
            <person name="Coutinho P."/>
            <person name="Dacks J.B."/>
            <person name="Durnford D.G."/>
            <person name="Fast N.M."/>
            <person name="Green B.R."/>
            <person name="Grisdale C.J."/>
            <person name="Hempel F."/>
            <person name="Henrissat B."/>
            <person name="Hoppner M.P."/>
            <person name="Ishida K."/>
            <person name="Kim E."/>
            <person name="Koreny L."/>
            <person name="Kroth P.G."/>
            <person name="Liu Y."/>
            <person name="Malik S.B."/>
            <person name="Maier U.G."/>
            <person name="McRose D."/>
            <person name="Mock T."/>
            <person name="Neilson J.A."/>
            <person name="Onodera N.T."/>
            <person name="Poole A.M."/>
            <person name="Pritham E.J."/>
            <person name="Richards T.A."/>
            <person name="Rocap G."/>
            <person name="Roy S.W."/>
            <person name="Sarai C."/>
            <person name="Schaack S."/>
            <person name="Shirato S."/>
            <person name="Slamovits C.H."/>
            <person name="Spencer D.F."/>
            <person name="Suzuki S."/>
            <person name="Worden A.Z."/>
            <person name="Zauner S."/>
            <person name="Barry K."/>
            <person name="Bell C."/>
            <person name="Bharti A.K."/>
            <person name="Crow J.A."/>
            <person name="Grimwood J."/>
            <person name="Kramer R."/>
            <person name="Lindquist E."/>
            <person name="Lucas S."/>
            <person name="Salamov A."/>
            <person name="McFadden G.I."/>
            <person name="Lane C.E."/>
            <person name="Keeling P.J."/>
            <person name="Gray M.W."/>
            <person name="Grigoriev I.V."/>
            <person name="Archibald J.M."/>
        </authorList>
    </citation>
    <scope>NUCLEOTIDE SEQUENCE</scope>
    <source>
        <strain evidence="6 8">CCMP2712</strain>
    </source>
</reference>
<dbReference type="FunFam" id="3.40.605.10:FF:000003">
    <property type="entry name" value="Methylmalonate-semialdehyde dehydrogenase [acylating]"/>
    <property type="match status" value="1"/>
</dbReference>
<dbReference type="KEGG" id="gtt:GUITHDRAFT_84674"/>
<sequence>MDVKVLPLIINGEEVSSVSSDLIDVVDPSTQQVLCRVPCSTREEMELIVHSASEAQKKWREVPVQQRTRVMIKFQTLLVEHKDRIADVIVRENGKTKVDALGDVTRGIEVVEHCLGMPTLMMGEAVEQISRDMDTFTIRQPLGVVGGIAPFNFPAMIPLWMMPIALGTGNAFILKPSEKVPSAGMMIVKLAIEAGFPKGIVSVLHGGKDAADFICNHPAIRAVSFVGSSLVGRAIYDMCTKAGKRVQCNMGAKNHAVVMPDANKEQAINGILGAAFGAAGQRCMAISVCVFVGSASSFLPEFVAKAKEYRVGHGAAEGTDIGPVISQASLKRIEQIIQASVDAGATLDLDGRGVKVEGFDKGNFIGPTIISGVTTSMPCYKEEVFGPVLSVVCVDSLEAAIHFVNANDMGNGVALFTQNGGAARKFQHEIEVGQIGINVPVPVPLPFFCWSSSKGSILGEHHFYGKSSVHFYTQIKTSVCRWEFKDIQSDAGAMHFSGR</sequence>
<reference evidence="8" key="2">
    <citation type="submission" date="2012-11" db="EMBL/GenBank/DDBJ databases">
        <authorList>
            <person name="Kuo A."/>
            <person name="Curtis B.A."/>
            <person name="Tanifuji G."/>
            <person name="Burki F."/>
            <person name="Gruber A."/>
            <person name="Irimia M."/>
            <person name="Maruyama S."/>
            <person name="Arias M.C."/>
            <person name="Ball S.G."/>
            <person name="Gile G.H."/>
            <person name="Hirakawa Y."/>
            <person name="Hopkins J.F."/>
            <person name="Rensing S.A."/>
            <person name="Schmutz J."/>
            <person name="Symeonidi A."/>
            <person name="Elias M."/>
            <person name="Eveleigh R.J."/>
            <person name="Herman E.K."/>
            <person name="Klute M.J."/>
            <person name="Nakayama T."/>
            <person name="Obornik M."/>
            <person name="Reyes-Prieto A."/>
            <person name="Armbrust E.V."/>
            <person name="Aves S.J."/>
            <person name="Beiko R.G."/>
            <person name="Coutinho P."/>
            <person name="Dacks J.B."/>
            <person name="Durnford D.G."/>
            <person name="Fast N.M."/>
            <person name="Green B.R."/>
            <person name="Grisdale C."/>
            <person name="Hempe F."/>
            <person name="Henrissat B."/>
            <person name="Hoppner M.P."/>
            <person name="Ishida K.-I."/>
            <person name="Kim E."/>
            <person name="Koreny L."/>
            <person name="Kroth P.G."/>
            <person name="Liu Y."/>
            <person name="Malik S.-B."/>
            <person name="Maier U.G."/>
            <person name="McRose D."/>
            <person name="Mock T."/>
            <person name="Neilson J.A."/>
            <person name="Onodera N.T."/>
            <person name="Poole A.M."/>
            <person name="Pritham E.J."/>
            <person name="Richards T.A."/>
            <person name="Rocap G."/>
            <person name="Roy S.W."/>
            <person name="Sarai C."/>
            <person name="Schaack S."/>
            <person name="Shirato S."/>
            <person name="Slamovits C.H."/>
            <person name="Spencer D.F."/>
            <person name="Suzuki S."/>
            <person name="Worden A.Z."/>
            <person name="Zauner S."/>
            <person name="Barry K."/>
            <person name="Bell C."/>
            <person name="Bharti A.K."/>
            <person name="Crow J.A."/>
            <person name="Grimwood J."/>
            <person name="Kramer R."/>
            <person name="Lindquist E."/>
            <person name="Lucas S."/>
            <person name="Salamov A."/>
            <person name="McFadden G.I."/>
            <person name="Lane C.E."/>
            <person name="Keeling P.J."/>
            <person name="Gray M.W."/>
            <person name="Grigoriev I.V."/>
            <person name="Archibald J.M."/>
        </authorList>
    </citation>
    <scope>NUCLEOTIDE SEQUENCE</scope>
    <source>
        <strain evidence="8">CCMP2712</strain>
    </source>
</reference>
<feature type="domain" description="Aldehyde dehydrogenase" evidence="5">
    <location>
        <begin position="21"/>
        <end position="477"/>
    </location>
</feature>
<evidence type="ECO:0000313" key="6">
    <source>
        <dbReference type="EMBL" id="EKX52714.1"/>
    </source>
</evidence>
<dbReference type="RefSeq" id="XP_005839694.1">
    <property type="nucleotide sequence ID" value="XM_005839637.1"/>
</dbReference>
<evidence type="ECO:0000256" key="3">
    <source>
        <dbReference type="ARBA" id="ARBA00023002"/>
    </source>
</evidence>
<dbReference type="InterPro" id="IPR015590">
    <property type="entry name" value="Aldehyde_DH_dom"/>
</dbReference>
<reference evidence="7" key="3">
    <citation type="submission" date="2016-03" db="UniProtKB">
        <authorList>
            <consortium name="EnsemblProtists"/>
        </authorList>
    </citation>
    <scope>IDENTIFICATION</scope>
</reference>
<dbReference type="Pfam" id="PF00171">
    <property type="entry name" value="Aldedh"/>
    <property type="match status" value="1"/>
</dbReference>
<name>L1JWK4_GUITC</name>
<evidence type="ECO:0000313" key="7">
    <source>
        <dbReference type="EnsemblProtists" id="EKX52714"/>
    </source>
</evidence>
<dbReference type="NCBIfam" id="TIGR01722">
    <property type="entry name" value="MMSDH"/>
    <property type="match status" value="1"/>
</dbReference>
<dbReference type="eggNOG" id="KOG2449">
    <property type="taxonomic scope" value="Eukaryota"/>
</dbReference>
<comment type="similarity">
    <text evidence="1">Belongs to the aldehyde dehydrogenase family.</text>
</comment>
<dbReference type="HOGENOM" id="CLU_005391_1_10_1"/>
<evidence type="ECO:0000256" key="4">
    <source>
        <dbReference type="ARBA" id="ARBA00023027"/>
    </source>
</evidence>
<dbReference type="EMBL" id="JH992972">
    <property type="protein sequence ID" value="EKX52714.1"/>
    <property type="molecule type" value="Genomic_DNA"/>
</dbReference>
<dbReference type="GO" id="GO:0005739">
    <property type="term" value="C:mitochondrion"/>
    <property type="evidence" value="ECO:0007669"/>
    <property type="project" value="TreeGrafter"/>
</dbReference>
<dbReference type="InterPro" id="IPR016162">
    <property type="entry name" value="Ald_DH_N"/>
</dbReference>
<keyword evidence="8" id="KW-1185">Reference proteome</keyword>
<dbReference type="GO" id="GO:0006210">
    <property type="term" value="P:thymine catabolic process"/>
    <property type="evidence" value="ECO:0007669"/>
    <property type="project" value="TreeGrafter"/>
</dbReference>
<evidence type="ECO:0000259" key="5">
    <source>
        <dbReference type="Pfam" id="PF00171"/>
    </source>
</evidence>
<dbReference type="PANTHER" id="PTHR43866">
    <property type="entry name" value="MALONATE-SEMIALDEHYDE DEHYDROGENASE"/>
    <property type="match status" value="1"/>
</dbReference>
<dbReference type="EnsemblProtists" id="EKX52714">
    <property type="protein sequence ID" value="EKX52714"/>
    <property type="gene ID" value="GUITHDRAFT_84674"/>
</dbReference>
<dbReference type="AlphaFoldDB" id="L1JWK4"/>
<dbReference type="OMA" id="VEYATYV"/>
<dbReference type="FunFam" id="3.40.309.10:FF:000002">
    <property type="entry name" value="Methylmalonate-semialdehyde dehydrogenase (Acylating)"/>
    <property type="match status" value="1"/>
</dbReference>
<dbReference type="Gene3D" id="3.40.309.10">
    <property type="entry name" value="Aldehyde Dehydrogenase, Chain A, domain 2"/>
    <property type="match status" value="1"/>
</dbReference>
<dbReference type="PANTHER" id="PTHR43866:SF3">
    <property type="entry name" value="METHYLMALONATE-SEMIALDEHYDE DEHYDROGENASE [ACYLATING], MITOCHONDRIAL"/>
    <property type="match status" value="1"/>
</dbReference>
<dbReference type="EC" id="1.2.1.27" evidence="2"/>
<gene>
    <name evidence="6" type="ORF">GUITHDRAFT_84674</name>
</gene>
<accession>L1JWK4</accession>
<dbReference type="SUPFAM" id="SSF53720">
    <property type="entry name" value="ALDH-like"/>
    <property type="match status" value="1"/>
</dbReference>
<keyword evidence="3" id="KW-0560">Oxidoreductase</keyword>
<dbReference type="GeneID" id="17309308"/>
<dbReference type="STRING" id="905079.L1JWK4"/>
<dbReference type="Gene3D" id="3.40.605.10">
    <property type="entry name" value="Aldehyde Dehydrogenase, Chain A, domain 1"/>
    <property type="match status" value="1"/>
</dbReference>
<dbReference type="InterPro" id="IPR016161">
    <property type="entry name" value="Ald_DH/histidinol_DH"/>
</dbReference>
<dbReference type="OrthoDB" id="310895at2759"/>
<dbReference type="CDD" id="cd07085">
    <property type="entry name" value="ALDH_F6_MMSDH"/>
    <property type="match status" value="1"/>
</dbReference>
<evidence type="ECO:0000313" key="8">
    <source>
        <dbReference type="Proteomes" id="UP000011087"/>
    </source>
</evidence>
<evidence type="ECO:0000256" key="2">
    <source>
        <dbReference type="ARBA" id="ARBA00013048"/>
    </source>
</evidence>
<dbReference type="GO" id="GO:0006574">
    <property type="term" value="P:L-valine catabolic process"/>
    <property type="evidence" value="ECO:0007669"/>
    <property type="project" value="TreeGrafter"/>
</dbReference>
<dbReference type="PaxDb" id="55529-EKX52714"/>
<proteinExistence type="inferred from homology"/>
<protein>
    <recommendedName>
        <fullName evidence="2">methylmalonate-semialdehyde dehydrogenase (CoA acylating)</fullName>
        <ecNumber evidence="2">1.2.1.27</ecNumber>
    </recommendedName>
</protein>
<keyword evidence="4" id="KW-0520">NAD</keyword>
<dbReference type="InterPro" id="IPR016163">
    <property type="entry name" value="Ald_DH_C"/>
</dbReference>
<dbReference type="PROSITE" id="PS00070">
    <property type="entry name" value="ALDEHYDE_DEHYDR_CYS"/>
    <property type="match status" value="1"/>
</dbReference>
<dbReference type="Proteomes" id="UP000011087">
    <property type="component" value="Unassembled WGS sequence"/>
</dbReference>
<organism evidence="6">
    <name type="scientific">Guillardia theta (strain CCMP2712)</name>
    <name type="common">Cryptophyte</name>
    <dbReference type="NCBI Taxonomy" id="905079"/>
    <lineage>
        <taxon>Eukaryota</taxon>
        <taxon>Cryptophyceae</taxon>
        <taxon>Pyrenomonadales</taxon>
        <taxon>Geminigeraceae</taxon>
        <taxon>Guillardia</taxon>
    </lineage>
</organism>
<dbReference type="InterPro" id="IPR016160">
    <property type="entry name" value="Ald_DH_CS_CYS"/>
</dbReference>
<dbReference type="InterPro" id="IPR010061">
    <property type="entry name" value="MeMal-semiAld_DH"/>
</dbReference>
<dbReference type="GO" id="GO:0004491">
    <property type="term" value="F:methylmalonate-semialdehyde dehydrogenase (acylating, NAD) activity"/>
    <property type="evidence" value="ECO:0007669"/>
    <property type="project" value="UniProtKB-EC"/>
</dbReference>